<organism evidence="1 2">
    <name type="scientific">Entomophthora muscae</name>
    <dbReference type="NCBI Taxonomy" id="34485"/>
    <lineage>
        <taxon>Eukaryota</taxon>
        <taxon>Fungi</taxon>
        <taxon>Fungi incertae sedis</taxon>
        <taxon>Zoopagomycota</taxon>
        <taxon>Entomophthoromycotina</taxon>
        <taxon>Entomophthoromycetes</taxon>
        <taxon>Entomophthorales</taxon>
        <taxon>Entomophthoraceae</taxon>
        <taxon>Entomophthora</taxon>
    </lineage>
</organism>
<accession>A0ACC2RKZ4</accession>
<evidence type="ECO:0000313" key="1">
    <source>
        <dbReference type="EMBL" id="KAJ9050775.1"/>
    </source>
</evidence>
<comment type="caution">
    <text evidence="1">The sequence shown here is derived from an EMBL/GenBank/DDBJ whole genome shotgun (WGS) entry which is preliminary data.</text>
</comment>
<dbReference type="Proteomes" id="UP001165960">
    <property type="component" value="Unassembled WGS sequence"/>
</dbReference>
<reference evidence="1" key="1">
    <citation type="submission" date="2022-04" db="EMBL/GenBank/DDBJ databases">
        <title>Genome of the entomopathogenic fungus Entomophthora muscae.</title>
        <authorList>
            <person name="Elya C."/>
            <person name="Lovett B.R."/>
            <person name="Lee E."/>
            <person name="Macias A.M."/>
            <person name="Hajek A.E."/>
            <person name="De Bivort B.L."/>
            <person name="Kasson M.T."/>
            <person name="De Fine Licht H.H."/>
            <person name="Stajich J.E."/>
        </authorList>
    </citation>
    <scope>NUCLEOTIDE SEQUENCE</scope>
    <source>
        <strain evidence="1">Berkeley</strain>
    </source>
</reference>
<dbReference type="EMBL" id="QTSX02007138">
    <property type="protein sequence ID" value="KAJ9050775.1"/>
    <property type="molecule type" value="Genomic_DNA"/>
</dbReference>
<protein>
    <submittedName>
        <fullName evidence="1">Uncharacterized protein</fullName>
    </submittedName>
</protein>
<proteinExistence type="predicted"/>
<name>A0ACC2RKZ4_9FUNG</name>
<sequence>MVARVKDIRTEKELIVVTAYLKPGGILEIRKAGETLTHISNQRDTYPCRAKRHPSAPLMEHFLEENRAMETINNEDMDLTQLTRWGYVEGFLVSGARLDHILVTGYIRHEFTSSQVLVAHLSDHHIVYVDWDSGHKRQPDTKWAIKPSTIRNSNWKKELEQAIKQTNPVAMYDMDDH</sequence>
<gene>
    <name evidence="1" type="ORF">DSO57_1011214</name>
</gene>
<keyword evidence="2" id="KW-1185">Reference proteome</keyword>
<evidence type="ECO:0000313" key="2">
    <source>
        <dbReference type="Proteomes" id="UP001165960"/>
    </source>
</evidence>